<keyword evidence="2" id="KW-0444">Lipid biosynthesis</keyword>
<feature type="domain" description="GHMP kinase C-terminal" evidence="11">
    <location>
        <begin position="240"/>
        <end position="317"/>
    </location>
</feature>
<dbReference type="EMBL" id="PCRO01000002">
    <property type="protein sequence ID" value="PIP23154.1"/>
    <property type="molecule type" value="Genomic_DNA"/>
</dbReference>
<proteinExistence type="predicted"/>
<dbReference type="PANTHER" id="PTHR43290">
    <property type="entry name" value="MEVALONATE KINASE"/>
    <property type="match status" value="1"/>
</dbReference>
<evidence type="ECO:0000259" key="11">
    <source>
        <dbReference type="Pfam" id="PF08544"/>
    </source>
</evidence>
<dbReference type="Gene3D" id="3.30.230.10">
    <property type="match status" value="1"/>
</dbReference>
<evidence type="ECO:0000256" key="4">
    <source>
        <dbReference type="ARBA" id="ARBA00022741"/>
    </source>
</evidence>
<reference evidence="12 13" key="1">
    <citation type="submission" date="2017-09" db="EMBL/GenBank/DDBJ databases">
        <title>Depth-based differentiation of microbial function through sediment-hosted aquifers and enrichment of novel symbionts in the deep terrestrial subsurface.</title>
        <authorList>
            <person name="Probst A.J."/>
            <person name="Ladd B."/>
            <person name="Jarett J.K."/>
            <person name="Geller-Mcgrath D.E."/>
            <person name="Sieber C.M."/>
            <person name="Emerson J.B."/>
            <person name="Anantharaman K."/>
            <person name="Thomas B.C."/>
            <person name="Malmstrom R."/>
            <person name="Stieglmeier M."/>
            <person name="Klingl A."/>
            <person name="Woyke T."/>
            <person name="Ryan C.M."/>
            <person name="Banfield J.F."/>
        </authorList>
    </citation>
    <scope>NUCLEOTIDE SEQUENCE [LARGE SCALE GENOMIC DNA]</scope>
    <source>
        <strain evidence="12">CG23_combo_of_CG06-09_8_20_14_all_39_17</strain>
    </source>
</reference>
<evidence type="ECO:0000256" key="6">
    <source>
        <dbReference type="ARBA" id="ARBA00022840"/>
    </source>
</evidence>
<dbReference type="InterPro" id="IPR014721">
    <property type="entry name" value="Ribsml_uS5_D2-typ_fold_subgr"/>
</dbReference>
<keyword evidence="5 12" id="KW-0418">Kinase</keyword>
<feature type="domain" description="GHMP kinase N-terminal" evidence="10">
    <location>
        <begin position="89"/>
        <end position="172"/>
    </location>
</feature>
<dbReference type="GO" id="GO:0019287">
    <property type="term" value="P:isopentenyl diphosphate biosynthetic process, mevalonate pathway"/>
    <property type="evidence" value="ECO:0007669"/>
    <property type="project" value="UniProtKB-UniPathway"/>
</dbReference>
<dbReference type="InterPro" id="IPR006204">
    <property type="entry name" value="GHMP_kinase_N_dom"/>
</dbReference>
<accession>A0A2G9YV71</accession>
<dbReference type="NCBIfam" id="TIGR00549">
    <property type="entry name" value="mevalon_kin"/>
    <property type="match status" value="1"/>
</dbReference>
<dbReference type="PRINTS" id="PR00959">
    <property type="entry name" value="MEVGALKINASE"/>
</dbReference>
<dbReference type="InterPro" id="IPR036554">
    <property type="entry name" value="GHMP_kinase_C_sf"/>
</dbReference>
<protein>
    <submittedName>
        <fullName evidence="12">Mevalonate kinase</fullName>
    </submittedName>
</protein>
<evidence type="ECO:0000259" key="10">
    <source>
        <dbReference type="Pfam" id="PF00288"/>
    </source>
</evidence>
<dbReference type="InterPro" id="IPR013750">
    <property type="entry name" value="GHMP_kinase_C_dom"/>
</dbReference>
<evidence type="ECO:0000256" key="7">
    <source>
        <dbReference type="ARBA" id="ARBA00022842"/>
    </source>
</evidence>
<dbReference type="GO" id="GO:0005524">
    <property type="term" value="F:ATP binding"/>
    <property type="evidence" value="ECO:0007669"/>
    <property type="project" value="UniProtKB-KW"/>
</dbReference>
<evidence type="ECO:0000313" key="12">
    <source>
        <dbReference type="EMBL" id="PIP23154.1"/>
    </source>
</evidence>
<dbReference type="Gene3D" id="3.30.70.890">
    <property type="entry name" value="GHMP kinase, C-terminal domain"/>
    <property type="match status" value="1"/>
</dbReference>
<keyword evidence="7" id="KW-0460">Magnesium</keyword>
<dbReference type="AlphaFoldDB" id="A0A2G9YV71"/>
<evidence type="ECO:0000256" key="1">
    <source>
        <dbReference type="ARBA" id="ARBA00022490"/>
    </source>
</evidence>
<keyword evidence="6" id="KW-0067">ATP-binding</keyword>
<evidence type="ECO:0000313" key="13">
    <source>
        <dbReference type="Proteomes" id="UP000229976"/>
    </source>
</evidence>
<keyword evidence="1" id="KW-0963">Cytoplasm</keyword>
<evidence type="ECO:0000256" key="9">
    <source>
        <dbReference type="ARBA" id="ARBA00029438"/>
    </source>
</evidence>
<dbReference type="InterPro" id="IPR020568">
    <property type="entry name" value="Ribosomal_Su5_D2-typ_SF"/>
</dbReference>
<dbReference type="UniPathway" id="UPA00057">
    <property type="reaction ID" value="UER00098"/>
</dbReference>
<keyword evidence="4" id="KW-0547">Nucleotide-binding</keyword>
<keyword evidence="8" id="KW-0443">Lipid metabolism</keyword>
<comment type="pathway">
    <text evidence="9">Isoprenoid biosynthesis; isopentenyl diphosphate biosynthesis via mevalonate pathway; isopentenyl diphosphate from (R)-mevalonate: step 1/3.</text>
</comment>
<evidence type="ECO:0000256" key="2">
    <source>
        <dbReference type="ARBA" id="ARBA00022516"/>
    </source>
</evidence>
<gene>
    <name evidence="12" type="primary">mvk</name>
    <name evidence="12" type="ORF">COX37_00075</name>
</gene>
<comment type="caution">
    <text evidence="12">The sequence shown here is derived from an EMBL/GenBank/DDBJ whole genome shotgun (WGS) entry which is preliminary data.</text>
</comment>
<dbReference type="SUPFAM" id="SSF54211">
    <property type="entry name" value="Ribosomal protein S5 domain 2-like"/>
    <property type="match status" value="1"/>
</dbReference>
<dbReference type="GO" id="GO:0005829">
    <property type="term" value="C:cytosol"/>
    <property type="evidence" value="ECO:0007669"/>
    <property type="project" value="TreeGrafter"/>
</dbReference>
<sequence length="330" mass="35330">MKKKIRPIEEKAVKVEGQAQSPGSIFLFGEHAVVYGKPAIVASVGLWTKCRMSEAEKDIYIRSVGFGKAVLGKGEKKGNKDLFILLDLCQKLLDEYDLRGKGLNLEIGSEIPPESGLSSSTAVLSSVLGAFSKLFKLDIPKKNYYGELIEFQKIIHGGKASGSEIISSSLGGFNHISFADGKIQAKKINGLSLRAVIGDTGIRTKTSKTVAGHIPGMIKENPKLVEEVFNEIELVSKNGLKAIKNKNITEIGELMNENQKLLNSLGLSHPKIDLAVEKALGAGAYGAKLSGKGQGGIMFALTDEKNQKKVAQAIKSAGLKVIEAQIGIEA</sequence>
<name>A0A2G9YV71_9BACT</name>
<evidence type="ECO:0000256" key="3">
    <source>
        <dbReference type="ARBA" id="ARBA00022679"/>
    </source>
</evidence>
<dbReference type="InterPro" id="IPR006205">
    <property type="entry name" value="Mev_gal_kin"/>
</dbReference>
<dbReference type="PANTHER" id="PTHR43290:SF2">
    <property type="entry name" value="MEVALONATE KINASE"/>
    <property type="match status" value="1"/>
</dbReference>
<organism evidence="12 13">
    <name type="scientific">Candidatus Nealsonbacteria bacterium CG23_combo_of_CG06-09_8_20_14_all_39_17</name>
    <dbReference type="NCBI Taxonomy" id="1974722"/>
    <lineage>
        <taxon>Bacteria</taxon>
        <taxon>Candidatus Nealsoniibacteriota</taxon>
    </lineage>
</organism>
<dbReference type="Pfam" id="PF00288">
    <property type="entry name" value="GHMP_kinases_N"/>
    <property type="match status" value="1"/>
</dbReference>
<evidence type="ECO:0000256" key="5">
    <source>
        <dbReference type="ARBA" id="ARBA00022777"/>
    </source>
</evidence>
<dbReference type="Proteomes" id="UP000229976">
    <property type="component" value="Unassembled WGS sequence"/>
</dbReference>
<evidence type="ECO:0000256" key="8">
    <source>
        <dbReference type="ARBA" id="ARBA00023098"/>
    </source>
</evidence>
<dbReference type="GO" id="GO:0004496">
    <property type="term" value="F:mevalonate kinase activity"/>
    <property type="evidence" value="ECO:0007669"/>
    <property type="project" value="InterPro"/>
</dbReference>
<keyword evidence="3" id="KW-0808">Transferase</keyword>
<dbReference type="Pfam" id="PF08544">
    <property type="entry name" value="GHMP_kinases_C"/>
    <property type="match status" value="1"/>
</dbReference>
<dbReference type="SUPFAM" id="SSF55060">
    <property type="entry name" value="GHMP Kinase, C-terminal domain"/>
    <property type="match status" value="1"/>
</dbReference>